<comment type="caution">
    <text evidence="1">The sequence shown here is derived from an EMBL/GenBank/DDBJ whole genome shotgun (WGS) entry which is preliminary data.</text>
</comment>
<accession>A0ABV2G8B5</accession>
<evidence type="ECO:0000313" key="2">
    <source>
        <dbReference type="Proteomes" id="UP001549099"/>
    </source>
</evidence>
<protein>
    <submittedName>
        <fullName evidence="1">Uncharacterized protein</fullName>
    </submittedName>
</protein>
<sequence length="32" mass="3704">MRETKKRNRLLLLFASGMAVGMFVLPKMIGFF</sequence>
<keyword evidence="2" id="KW-1185">Reference proteome</keyword>
<evidence type="ECO:0000313" key="1">
    <source>
        <dbReference type="EMBL" id="MET3574526.1"/>
    </source>
</evidence>
<name>A0ABV2G8B5_9BACL</name>
<proteinExistence type="predicted"/>
<gene>
    <name evidence="1" type="ORF">ABID49_000402</name>
</gene>
<reference evidence="1 2" key="1">
    <citation type="submission" date="2024-06" db="EMBL/GenBank/DDBJ databases">
        <title>Genomic Encyclopedia of Type Strains, Phase IV (KMG-IV): sequencing the most valuable type-strain genomes for metagenomic binning, comparative biology and taxonomic classification.</title>
        <authorList>
            <person name="Goeker M."/>
        </authorList>
    </citation>
    <scope>NUCLEOTIDE SEQUENCE [LARGE SCALE GENOMIC DNA]</scope>
    <source>
        <strain evidence="1 2">DSM 26128</strain>
    </source>
</reference>
<dbReference type="Proteomes" id="UP001549099">
    <property type="component" value="Unassembled WGS sequence"/>
</dbReference>
<dbReference type="EMBL" id="JBEPLW010000001">
    <property type="protein sequence ID" value="MET3574526.1"/>
    <property type="molecule type" value="Genomic_DNA"/>
</dbReference>
<organism evidence="1 2">
    <name type="scientific">Bhargavaea ullalensis</name>
    <dbReference type="NCBI Taxonomy" id="1265685"/>
    <lineage>
        <taxon>Bacteria</taxon>
        <taxon>Bacillati</taxon>
        <taxon>Bacillota</taxon>
        <taxon>Bacilli</taxon>
        <taxon>Bacillales</taxon>
        <taxon>Caryophanaceae</taxon>
        <taxon>Bhargavaea</taxon>
    </lineage>
</organism>